<dbReference type="InterPro" id="IPR000182">
    <property type="entry name" value="GNAT_dom"/>
</dbReference>
<evidence type="ECO:0000256" key="1">
    <source>
        <dbReference type="ARBA" id="ARBA00022679"/>
    </source>
</evidence>
<accession>A0A662Z4Z2</accession>
<reference evidence="4 5" key="1">
    <citation type="submission" date="2016-10" db="EMBL/GenBank/DDBJ databases">
        <authorList>
            <person name="Varghese N."/>
            <person name="Submissions S."/>
        </authorList>
    </citation>
    <scope>NUCLEOTIDE SEQUENCE [LARGE SCALE GENOMIC DNA]</scope>
    <source>
        <strain evidence="4 5">IBRC-M10081</strain>
    </source>
</reference>
<organism evidence="4 5">
    <name type="scientific">Aliicoccus persicus</name>
    <dbReference type="NCBI Taxonomy" id="930138"/>
    <lineage>
        <taxon>Bacteria</taxon>
        <taxon>Bacillati</taxon>
        <taxon>Bacillota</taxon>
        <taxon>Bacilli</taxon>
        <taxon>Bacillales</taxon>
        <taxon>Staphylococcaceae</taxon>
        <taxon>Aliicoccus</taxon>
    </lineage>
</organism>
<dbReference type="RefSeq" id="WP_091476220.1">
    <property type="nucleotide sequence ID" value="NZ_FOIT01000006.1"/>
</dbReference>
<evidence type="ECO:0000256" key="2">
    <source>
        <dbReference type="ARBA" id="ARBA00023315"/>
    </source>
</evidence>
<dbReference type="GO" id="GO:0016747">
    <property type="term" value="F:acyltransferase activity, transferring groups other than amino-acyl groups"/>
    <property type="evidence" value="ECO:0007669"/>
    <property type="project" value="InterPro"/>
</dbReference>
<dbReference type="PROSITE" id="PS51186">
    <property type="entry name" value="GNAT"/>
    <property type="match status" value="1"/>
</dbReference>
<dbReference type="EMBL" id="FOIT01000006">
    <property type="protein sequence ID" value="SEW15354.1"/>
    <property type="molecule type" value="Genomic_DNA"/>
</dbReference>
<feature type="domain" description="N-acetyltransferase" evidence="3">
    <location>
        <begin position="4"/>
        <end position="148"/>
    </location>
</feature>
<dbReference type="PANTHER" id="PTHR43420:SF47">
    <property type="entry name" value="N-ACETYLTRANSFERASE DOMAIN-CONTAINING PROTEIN"/>
    <property type="match status" value="1"/>
</dbReference>
<evidence type="ECO:0000259" key="3">
    <source>
        <dbReference type="PROSITE" id="PS51186"/>
    </source>
</evidence>
<dbReference type="SUPFAM" id="SSF55729">
    <property type="entry name" value="Acyl-CoA N-acyltransferases (Nat)"/>
    <property type="match status" value="1"/>
</dbReference>
<gene>
    <name evidence="4" type="ORF">SAMN05192557_1863</name>
</gene>
<proteinExistence type="predicted"/>
<sequence length="149" mass="17173">MDGLTIRNIDEANIEVVKNVTMKKDQESFIESVEECLEEAAEYEQWCPVAIYHEEEVVGFAMYGAFGKNPDTWIDRIIIDQAHQGKGYGKQAIHLLIDIVTKKYQVNVVYLSFVKENVVAKQLYENMGFTFTGEYDPEGELIYKYDLVD</sequence>
<keyword evidence="5" id="KW-1185">Reference proteome</keyword>
<name>A0A662Z4Z2_9STAP</name>
<dbReference type="CDD" id="cd04301">
    <property type="entry name" value="NAT_SF"/>
    <property type="match status" value="1"/>
</dbReference>
<keyword evidence="2" id="KW-0012">Acyltransferase</keyword>
<dbReference type="Gene3D" id="3.40.630.30">
    <property type="match status" value="1"/>
</dbReference>
<evidence type="ECO:0000313" key="4">
    <source>
        <dbReference type="EMBL" id="SEW15354.1"/>
    </source>
</evidence>
<dbReference type="Pfam" id="PF00583">
    <property type="entry name" value="Acetyltransf_1"/>
    <property type="match status" value="1"/>
</dbReference>
<dbReference type="PANTHER" id="PTHR43420">
    <property type="entry name" value="ACETYLTRANSFERASE"/>
    <property type="match status" value="1"/>
</dbReference>
<dbReference type="AlphaFoldDB" id="A0A662Z4Z2"/>
<dbReference type="OrthoDB" id="9127144at2"/>
<keyword evidence="1 4" id="KW-0808">Transferase</keyword>
<dbReference type="InterPro" id="IPR016181">
    <property type="entry name" value="Acyl_CoA_acyltransferase"/>
</dbReference>
<protein>
    <submittedName>
        <fullName evidence="4">Diamine N-acetyltransferase</fullName>
    </submittedName>
</protein>
<dbReference type="Proteomes" id="UP000243605">
    <property type="component" value="Unassembled WGS sequence"/>
</dbReference>
<evidence type="ECO:0000313" key="5">
    <source>
        <dbReference type="Proteomes" id="UP000243605"/>
    </source>
</evidence>
<dbReference type="InterPro" id="IPR050680">
    <property type="entry name" value="YpeA/RimI_acetyltransf"/>
</dbReference>